<reference evidence="4 6" key="1">
    <citation type="submission" date="2018-09" db="EMBL/GenBank/DDBJ databases">
        <title>Genomic investigation of the strawberry pathogen Phytophthora fragariae indicates pathogenicity is determined by transcriptional variation in three key races.</title>
        <authorList>
            <person name="Adams T.M."/>
            <person name="Armitage A.D."/>
            <person name="Sobczyk M.K."/>
            <person name="Bates H.J."/>
            <person name="Dunwell J.M."/>
            <person name="Nellist C.F."/>
            <person name="Harrison R.J."/>
        </authorList>
    </citation>
    <scope>NUCLEOTIDE SEQUENCE [LARGE SCALE GENOMIC DNA]</scope>
    <source>
        <strain evidence="2 4">SCRP249</strain>
        <strain evidence="1 6">SCRP324</strain>
        <strain evidence="3 5">SCRP333</strain>
    </source>
</reference>
<evidence type="ECO:0000313" key="1">
    <source>
        <dbReference type="EMBL" id="KAE9040912.1"/>
    </source>
</evidence>
<dbReference type="OrthoDB" id="10061326at2759"/>
<dbReference type="EMBL" id="QXFV01000188">
    <property type="protein sequence ID" value="KAE9046450.1"/>
    <property type="molecule type" value="Genomic_DNA"/>
</dbReference>
<gene>
    <name evidence="2" type="ORF">PR001_g4558</name>
    <name evidence="1" type="ORF">PR002_g4721</name>
    <name evidence="3" type="ORF">PR003_g4712</name>
</gene>
<dbReference type="EMBL" id="QXFU01000190">
    <property type="protein sequence ID" value="KAE9040912.1"/>
    <property type="molecule type" value="Genomic_DNA"/>
</dbReference>
<comment type="caution">
    <text evidence="2">The sequence shown here is derived from an EMBL/GenBank/DDBJ whole genome shotgun (WGS) entry which is preliminary data.</text>
</comment>
<evidence type="ECO:0000313" key="2">
    <source>
        <dbReference type="EMBL" id="KAE9046450.1"/>
    </source>
</evidence>
<dbReference type="Proteomes" id="UP000434957">
    <property type="component" value="Unassembled WGS sequence"/>
</dbReference>
<evidence type="ECO:0000313" key="6">
    <source>
        <dbReference type="Proteomes" id="UP000435112"/>
    </source>
</evidence>
<sequence>MTYSLDRAARQQAQLAFVLSEVLLTPSSPPQLILKPVKEAVALMAGSLGCAVDSVVLRTQFRSHFRLTRAEFSELLAGLAPLIIKQESRFGKPLPAAVRLAVFLFFYDHGCSLHVPSAQFSIGKSMASSILHEVERAIVVRMKSLVAFPTTRAQLLKLSIEFDDG</sequence>
<dbReference type="Proteomes" id="UP000429607">
    <property type="component" value="Unassembled WGS sequence"/>
</dbReference>
<proteinExistence type="predicted"/>
<accession>A0A6A3NYW0</accession>
<evidence type="ECO:0000313" key="3">
    <source>
        <dbReference type="EMBL" id="KAE9351796.1"/>
    </source>
</evidence>
<dbReference type="EMBL" id="QXFT01000181">
    <property type="protein sequence ID" value="KAE9351796.1"/>
    <property type="molecule type" value="Genomic_DNA"/>
</dbReference>
<protein>
    <submittedName>
        <fullName evidence="2">Uncharacterized protein</fullName>
    </submittedName>
</protein>
<name>A0A6A3NYW0_9STRA</name>
<organism evidence="2 4">
    <name type="scientific">Phytophthora rubi</name>
    <dbReference type="NCBI Taxonomy" id="129364"/>
    <lineage>
        <taxon>Eukaryota</taxon>
        <taxon>Sar</taxon>
        <taxon>Stramenopiles</taxon>
        <taxon>Oomycota</taxon>
        <taxon>Peronosporomycetes</taxon>
        <taxon>Peronosporales</taxon>
        <taxon>Peronosporaceae</taxon>
        <taxon>Phytophthora</taxon>
    </lineage>
</organism>
<evidence type="ECO:0000313" key="5">
    <source>
        <dbReference type="Proteomes" id="UP000434957"/>
    </source>
</evidence>
<evidence type="ECO:0000313" key="4">
    <source>
        <dbReference type="Proteomes" id="UP000429607"/>
    </source>
</evidence>
<keyword evidence="5" id="KW-1185">Reference proteome</keyword>
<dbReference type="Proteomes" id="UP000435112">
    <property type="component" value="Unassembled WGS sequence"/>
</dbReference>
<dbReference type="AlphaFoldDB" id="A0A6A3NYW0"/>